<dbReference type="EC" id="2.7.13.3" evidence="3"/>
<evidence type="ECO:0000256" key="2">
    <source>
        <dbReference type="ARBA" id="ARBA00004651"/>
    </source>
</evidence>
<keyword evidence="11 14" id="KW-1133">Transmembrane helix</keyword>
<dbReference type="AlphaFoldDB" id="A0A1M5WTU2"/>
<dbReference type="SMART" id="SM00388">
    <property type="entry name" value="HisKA"/>
    <property type="match status" value="1"/>
</dbReference>
<evidence type="ECO:0000256" key="13">
    <source>
        <dbReference type="ARBA" id="ARBA00023136"/>
    </source>
</evidence>
<dbReference type="Pfam" id="PF00512">
    <property type="entry name" value="HisKA"/>
    <property type="match status" value="1"/>
</dbReference>
<dbReference type="PRINTS" id="PR00344">
    <property type="entry name" value="BCTRLSENSOR"/>
</dbReference>
<dbReference type="Pfam" id="PF02518">
    <property type="entry name" value="HATPase_c"/>
    <property type="match status" value="1"/>
</dbReference>
<accession>A0A1M5WTU2</accession>
<evidence type="ECO:0000256" key="12">
    <source>
        <dbReference type="ARBA" id="ARBA00023012"/>
    </source>
</evidence>
<dbReference type="SMART" id="SM00387">
    <property type="entry name" value="HATPase_c"/>
    <property type="match status" value="1"/>
</dbReference>
<dbReference type="InterPro" id="IPR036890">
    <property type="entry name" value="HATPase_C_sf"/>
</dbReference>
<dbReference type="GO" id="GO:0005524">
    <property type="term" value="F:ATP binding"/>
    <property type="evidence" value="ECO:0007669"/>
    <property type="project" value="UniProtKB-KW"/>
</dbReference>
<evidence type="ECO:0000256" key="1">
    <source>
        <dbReference type="ARBA" id="ARBA00000085"/>
    </source>
</evidence>
<evidence type="ECO:0000259" key="16">
    <source>
        <dbReference type="PROSITE" id="PS50885"/>
    </source>
</evidence>
<keyword evidence="10" id="KW-0067">ATP-binding</keyword>
<dbReference type="InterPro" id="IPR003594">
    <property type="entry name" value="HATPase_dom"/>
</dbReference>
<organism evidence="17 18">
    <name type="scientific">Clostridium grantii DSM 8605</name>
    <dbReference type="NCBI Taxonomy" id="1121316"/>
    <lineage>
        <taxon>Bacteria</taxon>
        <taxon>Bacillati</taxon>
        <taxon>Bacillota</taxon>
        <taxon>Clostridia</taxon>
        <taxon>Eubacteriales</taxon>
        <taxon>Clostridiaceae</taxon>
        <taxon>Clostridium</taxon>
    </lineage>
</organism>
<dbReference type="PROSITE" id="PS51257">
    <property type="entry name" value="PROKAR_LIPOPROTEIN"/>
    <property type="match status" value="1"/>
</dbReference>
<name>A0A1M5WTU2_9CLOT</name>
<feature type="domain" description="Histidine kinase" evidence="15">
    <location>
        <begin position="257"/>
        <end position="470"/>
    </location>
</feature>
<dbReference type="SMART" id="SM00304">
    <property type="entry name" value="HAMP"/>
    <property type="match status" value="1"/>
</dbReference>
<keyword evidence="13 14" id="KW-0472">Membrane</keyword>
<dbReference type="STRING" id="1121316.SAMN02745207_03125"/>
<dbReference type="InterPro" id="IPR036097">
    <property type="entry name" value="HisK_dim/P_sf"/>
</dbReference>
<evidence type="ECO:0000256" key="4">
    <source>
        <dbReference type="ARBA" id="ARBA00022475"/>
    </source>
</evidence>
<keyword evidence="9 17" id="KW-0418">Kinase</keyword>
<dbReference type="InterPro" id="IPR003661">
    <property type="entry name" value="HisK_dim/P_dom"/>
</dbReference>
<evidence type="ECO:0000256" key="7">
    <source>
        <dbReference type="ARBA" id="ARBA00022692"/>
    </source>
</evidence>
<keyword evidence="8" id="KW-0547">Nucleotide-binding</keyword>
<keyword evidence="18" id="KW-1185">Reference proteome</keyword>
<comment type="catalytic activity">
    <reaction evidence="1">
        <text>ATP + protein L-histidine = ADP + protein N-phospho-L-histidine.</text>
        <dbReference type="EC" id="2.7.13.3"/>
    </reaction>
</comment>
<dbReference type="GO" id="GO:0000155">
    <property type="term" value="F:phosphorelay sensor kinase activity"/>
    <property type="evidence" value="ECO:0007669"/>
    <property type="project" value="InterPro"/>
</dbReference>
<dbReference type="CDD" id="cd06225">
    <property type="entry name" value="HAMP"/>
    <property type="match status" value="1"/>
</dbReference>
<dbReference type="SUPFAM" id="SSF158472">
    <property type="entry name" value="HAMP domain-like"/>
    <property type="match status" value="1"/>
</dbReference>
<dbReference type="Gene3D" id="6.10.340.10">
    <property type="match status" value="1"/>
</dbReference>
<dbReference type="InterPro" id="IPR050398">
    <property type="entry name" value="HssS/ArlS-like"/>
</dbReference>
<comment type="subcellular location">
    <subcellularLocation>
        <location evidence="2">Cell membrane</location>
        <topology evidence="2">Multi-pass membrane protein</topology>
    </subcellularLocation>
</comment>
<dbReference type="InterPro" id="IPR003660">
    <property type="entry name" value="HAMP_dom"/>
</dbReference>
<feature type="transmembrane region" description="Helical" evidence="14">
    <location>
        <begin position="21"/>
        <end position="42"/>
    </location>
</feature>
<feature type="domain" description="HAMP" evidence="16">
    <location>
        <begin position="197"/>
        <end position="249"/>
    </location>
</feature>
<evidence type="ECO:0000256" key="5">
    <source>
        <dbReference type="ARBA" id="ARBA00022553"/>
    </source>
</evidence>
<dbReference type="GO" id="GO:0005886">
    <property type="term" value="C:plasma membrane"/>
    <property type="evidence" value="ECO:0007669"/>
    <property type="project" value="UniProtKB-SubCell"/>
</dbReference>
<dbReference type="InterPro" id="IPR005467">
    <property type="entry name" value="His_kinase_dom"/>
</dbReference>
<evidence type="ECO:0000256" key="11">
    <source>
        <dbReference type="ARBA" id="ARBA00022989"/>
    </source>
</evidence>
<feature type="transmembrane region" description="Helical" evidence="14">
    <location>
        <begin position="176"/>
        <end position="194"/>
    </location>
</feature>
<evidence type="ECO:0000256" key="10">
    <source>
        <dbReference type="ARBA" id="ARBA00022840"/>
    </source>
</evidence>
<evidence type="ECO:0000313" key="17">
    <source>
        <dbReference type="EMBL" id="SHH90977.1"/>
    </source>
</evidence>
<gene>
    <name evidence="17" type="ORF">SAMN02745207_03125</name>
</gene>
<dbReference type="CDD" id="cd00082">
    <property type="entry name" value="HisKA"/>
    <property type="match status" value="1"/>
</dbReference>
<protein>
    <recommendedName>
        <fullName evidence="3">histidine kinase</fullName>
        <ecNumber evidence="3">2.7.13.3</ecNumber>
    </recommendedName>
</protein>
<dbReference type="EMBL" id="FQXM01000020">
    <property type="protein sequence ID" value="SHH90977.1"/>
    <property type="molecule type" value="Genomic_DNA"/>
</dbReference>
<dbReference type="PANTHER" id="PTHR45528:SF1">
    <property type="entry name" value="SENSOR HISTIDINE KINASE CPXA"/>
    <property type="match status" value="1"/>
</dbReference>
<proteinExistence type="predicted"/>
<dbReference type="Gene3D" id="1.10.287.130">
    <property type="match status" value="1"/>
</dbReference>
<sequence>MGRKIYKRIRNRFFKRLSVRLSVTYGLIFLVSIACLDTLLIYNYSKSQYDKNEERYSNIVDTIAFMKEYSSQSYGDFIPLLSTQVEDFDDRVILMDSSGLVLMDNFGVYKDQTINNNEVSNVIETMGSNVGYYEYKGKKMMMIAIPIMNENSIENIVLFSAYVEIIKGKVSSFNKLVIFTSMVISLFFIILSFISTRKIVAPIRTLTIASRKIQNGELNTKVNIIREDEIGTLANTFNNMSEELYKIDVNRREFVSSVSHEFKTPLAAIRVLIESLDDKDEKDTYIEYMNDIYEETTRLSIMVNSLLTASRLEETKIQKEVINLKKEIYEVYKLLMPLAKDKSIKLENYCADDFTIEGDRGCIKEILINLVDNSIKYGVAGGYVSITTFNENDEQSRGIKITDNGLGISDKHINFIFDNFYTADKSRAFDKKGSGIGLYIVMKLVQLHQWNISVESTLGKGSIFNLYFSE</sequence>
<dbReference type="SUPFAM" id="SSF55874">
    <property type="entry name" value="ATPase domain of HSP90 chaperone/DNA topoisomerase II/histidine kinase"/>
    <property type="match status" value="1"/>
</dbReference>
<dbReference type="Proteomes" id="UP000184447">
    <property type="component" value="Unassembled WGS sequence"/>
</dbReference>
<dbReference type="SUPFAM" id="SSF47384">
    <property type="entry name" value="Homodimeric domain of signal transducing histidine kinase"/>
    <property type="match status" value="1"/>
</dbReference>
<keyword evidence="7 14" id="KW-0812">Transmembrane</keyword>
<dbReference type="Pfam" id="PF00672">
    <property type="entry name" value="HAMP"/>
    <property type="match status" value="1"/>
</dbReference>
<keyword evidence="4" id="KW-1003">Cell membrane</keyword>
<evidence type="ECO:0000256" key="14">
    <source>
        <dbReference type="SAM" id="Phobius"/>
    </source>
</evidence>
<evidence type="ECO:0000256" key="6">
    <source>
        <dbReference type="ARBA" id="ARBA00022679"/>
    </source>
</evidence>
<dbReference type="OrthoDB" id="9813151at2"/>
<evidence type="ECO:0000256" key="8">
    <source>
        <dbReference type="ARBA" id="ARBA00022741"/>
    </source>
</evidence>
<dbReference type="InterPro" id="IPR004358">
    <property type="entry name" value="Sig_transdc_His_kin-like_C"/>
</dbReference>
<evidence type="ECO:0000256" key="9">
    <source>
        <dbReference type="ARBA" id="ARBA00022777"/>
    </source>
</evidence>
<reference evidence="17 18" key="1">
    <citation type="submission" date="2016-11" db="EMBL/GenBank/DDBJ databases">
        <authorList>
            <person name="Jaros S."/>
            <person name="Januszkiewicz K."/>
            <person name="Wedrychowicz H."/>
        </authorList>
    </citation>
    <scope>NUCLEOTIDE SEQUENCE [LARGE SCALE GENOMIC DNA]</scope>
    <source>
        <strain evidence="17 18">DSM 8605</strain>
    </source>
</reference>
<dbReference type="PROSITE" id="PS50109">
    <property type="entry name" value="HIS_KIN"/>
    <property type="match status" value="1"/>
</dbReference>
<dbReference type="PANTHER" id="PTHR45528">
    <property type="entry name" value="SENSOR HISTIDINE KINASE CPXA"/>
    <property type="match status" value="1"/>
</dbReference>
<dbReference type="PROSITE" id="PS50885">
    <property type="entry name" value="HAMP"/>
    <property type="match status" value="1"/>
</dbReference>
<keyword evidence="12" id="KW-0902">Two-component regulatory system</keyword>
<dbReference type="FunFam" id="1.10.287.130:FF:000001">
    <property type="entry name" value="Two-component sensor histidine kinase"/>
    <property type="match status" value="1"/>
</dbReference>
<dbReference type="RefSeq" id="WP_073339434.1">
    <property type="nucleotide sequence ID" value="NZ_FQXM01000020.1"/>
</dbReference>
<evidence type="ECO:0000256" key="3">
    <source>
        <dbReference type="ARBA" id="ARBA00012438"/>
    </source>
</evidence>
<dbReference type="FunFam" id="3.30.565.10:FF:000006">
    <property type="entry name" value="Sensor histidine kinase WalK"/>
    <property type="match status" value="1"/>
</dbReference>
<evidence type="ECO:0000259" key="15">
    <source>
        <dbReference type="PROSITE" id="PS50109"/>
    </source>
</evidence>
<dbReference type="Gene3D" id="3.30.565.10">
    <property type="entry name" value="Histidine kinase-like ATPase, C-terminal domain"/>
    <property type="match status" value="1"/>
</dbReference>
<keyword evidence="6" id="KW-0808">Transferase</keyword>
<keyword evidence="5" id="KW-0597">Phosphoprotein</keyword>
<evidence type="ECO:0000313" key="18">
    <source>
        <dbReference type="Proteomes" id="UP000184447"/>
    </source>
</evidence>